<dbReference type="FunFam" id="1.10.287.110:FF:000021">
    <property type="entry name" value="DnaJ (Hsp40) homolog, subfamily B, member 2"/>
    <property type="match status" value="1"/>
</dbReference>
<dbReference type="SMART" id="SM00271">
    <property type="entry name" value="DnaJ"/>
    <property type="match status" value="1"/>
</dbReference>
<dbReference type="SUPFAM" id="SSF46565">
    <property type="entry name" value="Chaperone J-domain"/>
    <property type="match status" value="1"/>
</dbReference>
<dbReference type="PRINTS" id="PR00625">
    <property type="entry name" value="JDOMAIN"/>
</dbReference>
<evidence type="ECO:0000313" key="3">
    <source>
        <dbReference type="EMBL" id="JAI16016.1"/>
    </source>
</evidence>
<protein>
    <submittedName>
        <fullName evidence="3">Putative dnaj-class molecular chaperone</fullName>
    </submittedName>
</protein>
<dbReference type="InterPro" id="IPR043183">
    <property type="entry name" value="DNJB2/6-like"/>
</dbReference>
<dbReference type="PANTHER" id="PTHR45168:SF3">
    <property type="entry name" value="DNAJ HEAT SHOCK PROTEIN FAMILY (HSP40) MEMBER B2"/>
    <property type="match status" value="1"/>
</dbReference>
<name>A0A0K8TPE7_TABBR</name>
<sequence length="245" mass="28010">MVDYYKVLEVSRSASEPEIKKAYRKLALKWHPDKNPDNPDEANRRFKEISEAYEVLSDEKKRRIYDQYGKEGLVGHGDRHHRSGRHDFDEFGMMGDFPFVFRPPEEVFREFFGVNSPFADLFGDFHQSHRGSRHHHNPHRHSQNTLMSSFMTPSLGISMMDYFFNAEAPSNNFTSFSSFNTISNGNSGHGGHGSVKRTSTSTTFVNGKKIMTKRVYENGKETVMSYENDVLKAKTVNGVAAPITN</sequence>
<dbReference type="InterPro" id="IPR036869">
    <property type="entry name" value="J_dom_sf"/>
</dbReference>
<organism evidence="3">
    <name type="scientific">Tabanus bromius</name>
    <name type="common">Band-eyed brown horse fly</name>
    <dbReference type="NCBI Taxonomy" id="304241"/>
    <lineage>
        <taxon>Eukaryota</taxon>
        <taxon>Metazoa</taxon>
        <taxon>Ecdysozoa</taxon>
        <taxon>Arthropoda</taxon>
        <taxon>Hexapoda</taxon>
        <taxon>Insecta</taxon>
        <taxon>Pterygota</taxon>
        <taxon>Neoptera</taxon>
        <taxon>Endopterygota</taxon>
        <taxon>Diptera</taxon>
        <taxon>Brachycera</taxon>
        <taxon>Tabanomorpha</taxon>
        <taxon>Tabanoidea</taxon>
        <taxon>Tabanidae</taxon>
        <taxon>Tabanus</taxon>
    </lineage>
</organism>
<dbReference type="InterPro" id="IPR001623">
    <property type="entry name" value="DnaJ_domain"/>
</dbReference>
<dbReference type="Gene3D" id="1.10.287.110">
    <property type="entry name" value="DnaJ domain"/>
    <property type="match status" value="1"/>
</dbReference>
<dbReference type="GO" id="GO:0051082">
    <property type="term" value="F:unfolded protein binding"/>
    <property type="evidence" value="ECO:0007669"/>
    <property type="project" value="InterPro"/>
</dbReference>
<dbReference type="PROSITE" id="PS50076">
    <property type="entry name" value="DNAJ_2"/>
    <property type="match status" value="1"/>
</dbReference>
<evidence type="ECO:0000259" key="2">
    <source>
        <dbReference type="PROSITE" id="PS50076"/>
    </source>
</evidence>
<dbReference type="CDD" id="cd06257">
    <property type="entry name" value="DnaJ"/>
    <property type="match status" value="1"/>
</dbReference>
<dbReference type="PANTHER" id="PTHR45168">
    <property type="entry name" value="DNAJ HOMOLOG SUBFAMILY B MEMBER 2"/>
    <property type="match status" value="1"/>
</dbReference>
<dbReference type="GO" id="GO:0030544">
    <property type="term" value="F:Hsp70 protein binding"/>
    <property type="evidence" value="ECO:0007669"/>
    <property type="project" value="InterPro"/>
</dbReference>
<reference evidence="3" key="1">
    <citation type="journal article" date="2015" name="Insect Biochem. Mol. Biol.">
        <title>An insight into the sialome of the horse fly, Tabanus bromius.</title>
        <authorList>
            <person name="Ribeiro J.M."/>
            <person name="Kazimirova M."/>
            <person name="Takac P."/>
            <person name="Andersen J.F."/>
            <person name="Francischetti I.M."/>
        </authorList>
    </citation>
    <scope>NUCLEOTIDE SEQUENCE</scope>
</reference>
<dbReference type="InterPro" id="IPR018253">
    <property type="entry name" value="DnaJ_domain_CS"/>
</dbReference>
<dbReference type="EMBL" id="GDAI01001587">
    <property type="protein sequence ID" value="JAI16016.1"/>
    <property type="molecule type" value="mRNA"/>
</dbReference>
<dbReference type="AlphaFoldDB" id="A0A0K8TPE7"/>
<accession>A0A0K8TPE7</accession>
<feature type="domain" description="J" evidence="2">
    <location>
        <begin position="3"/>
        <end position="69"/>
    </location>
</feature>
<keyword evidence="1" id="KW-0143">Chaperone</keyword>
<proteinExistence type="evidence at transcript level"/>
<dbReference type="GO" id="GO:0005737">
    <property type="term" value="C:cytoplasm"/>
    <property type="evidence" value="ECO:0007669"/>
    <property type="project" value="UniProtKB-ARBA"/>
</dbReference>
<dbReference type="Pfam" id="PF00226">
    <property type="entry name" value="DnaJ"/>
    <property type="match status" value="1"/>
</dbReference>
<dbReference type="PROSITE" id="PS00636">
    <property type="entry name" value="DNAJ_1"/>
    <property type="match status" value="1"/>
</dbReference>
<evidence type="ECO:0000256" key="1">
    <source>
        <dbReference type="ARBA" id="ARBA00023186"/>
    </source>
</evidence>